<feature type="chain" id="PRO_5044585768" evidence="1">
    <location>
        <begin position="24"/>
        <end position="137"/>
    </location>
</feature>
<proteinExistence type="predicted"/>
<keyword evidence="1" id="KW-0732">Signal</keyword>
<dbReference type="EMBL" id="OGUS01000128">
    <property type="protein sequence ID" value="SPC16854.1"/>
    <property type="molecule type" value="Genomic_DNA"/>
</dbReference>
<dbReference type="Proteomes" id="UP000623307">
    <property type="component" value="Chromosome 2"/>
</dbReference>
<dbReference type="Proteomes" id="UP000325743">
    <property type="component" value="Chromosome 2"/>
</dbReference>
<dbReference type="PROSITE" id="PS51257">
    <property type="entry name" value="PROKAR_LIPOPROTEIN"/>
    <property type="match status" value="1"/>
</dbReference>
<evidence type="ECO:0000313" key="3">
    <source>
        <dbReference type="EMBL" id="QRQ94944.1"/>
    </source>
</evidence>
<evidence type="ECO:0000256" key="1">
    <source>
        <dbReference type="SAM" id="SignalP"/>
    </source>
</evidence>
<dbReference type="AlphaFoldDB" id="A0A375GDU1"/>
<dbReference type="EMBL" id="CP069812">
    <property type="protein sequence ID" value="QRQ94944.1"/>
    <property type="molecule type" value="Genomic_DNA"/>
</dbReference>
<sequence length="137" mass="15300">MKPTLTKRARVPALLLLCCVGLAACIQAPIRRHEGEPLLRHGQGGAREHVDGVDIWMRGEPPRPYEVLAYTTVETAEGWIGERFLLKRVASRVREAGGDAALIGDQRSRLVALQRAGRHTELADSRRIVEISIVRYR</sequence>
<dbReference type="OrthoDB" id="9181841at2"/>
<name>A0A375GDU1_9BURK</name>
<dbReference type="RefSeq" id="WP_063237040.1">
    <property type="nucleotide sequence ID" value="NZ_CP032519.1"/>
</dbReference>
<evidence type="ECO:0000313" key="4">
    <source>
        <dbReference type="EMBL" id="SPC16854.1"/>
    </source>
</evidence>
<dbReference type="Proteomes" id="UP000256862">
    <property type="component" value="Chromosome CO2235"/>
</dbReference>
<accession>A0A375GDU1</accession>
<keyword evidence="6" id="KW-1185">Reference proteome</keyword>
<feature type="signal peptide" evidence="1">
    <location>
        <begin position="1"/>
        <end position="23"/>
    </location>
</feature>
<evidence type="ECO:0000313" key="6">
    <source>
        <dbReference type="Proteomes" id="UP000623307"/>
    </source>
</evidence>
<protein>
    <submittedName>
        <fullName evidence="4">Uncharacterized protein</fullName>
    </submittedName>
</protein>
<evidence type="ECO:0000313" key="2">
    <source>
        <dbReference type="EMBL" id="QEZ45865.1"/>
    </source>
</evidence>
<dbReference type="GeneID" id="303491011"/>
<reference evidence="3 6" key="3">
    <citation type="submission" date="2021-02" db="EMBL/GenBank/DDBJ databases">
        <title>Complete Genome Sequence of Cupriavidus oxalaticus Strain Ox1, a Soil Oxalate-Degrading Species.</title>
        <authorList>
            <person name="Palmieri F."/>
            <person name="Udriet P."/>
            <person name="Deuasquier M."/>
            <person name="Beaudoing E."/>
            <person name="Johnson S.L."/>
            <person name="Davenport K.W."/>
            <person name="Chain P.S."/>
            <person name="Bindschedler S."/>
            <person name="Junier P."/>
        </authorList>
    </citation>
    <scope>NUCLEOTIDE SEQUENCE [LARGE SCALE GENOMIC DNA]</scope>
    <source>
        <strain evidence="3 6">Ox1</strain>
    </source>
</reference>
<reference evidence="2 5" key="2">
    <citation type="submission" date="2018-09" db="EMBL/GenBank/DDBJ databases">
        <title>Complete genome sequence of Cupriavidus oxalaticus T2, a bacterium capable of phenol tolerance and degradation.</title>
        <authorList>
            <person name="Yan J."/>
        </authorList>
    </citation>
    <scope>NUCLEOTIDE SEQUENCE [LARGE SCALE GENOMIC DNA]</scope>
    <source>
        <strain evidence="2 5">T2</strain>
    </source>
</reference>
<dbReference type="EMBL" id="CP032519">
    <property type="protein sequence ID" value="QEZ45865.1"/>
    <property type="molecule type" value="Genomic_DNA"/>
</dbReference>
<organism evidence="4">
    <name type="scientific">Cupriavidus oxalaticus</name>
    <dbReference type="NCBI Taxonomy" id="96344"/>
    <lineage>
        <taxon>Bacteria</taxon>
        <taxon>Pseudomonadati</taxon>
        <taxon>Pseudomonadota</taxon>
        <taxon>Betaproteobacteria</taxon>
        <taxon>Burkholderiales</taxon>
        <taxon>Burkholderiaceae</taxon>
        <taxon>Cupriavidus</taxon>
    </lineage>
</organism>
<evidence type="ECO:0000313" key="5">
    <source>
        <dbReference type="Proteomes" id="UP000325743"/>
    </source>
</evidence>
<reference evidence="4" key="1">
    <citation type="submission" date="2018-01" db="EMBL/GenBank/DDBJ databases">
        <authorList>
            <person name="Clerissi C."/>
        </authorList>
    </citation>
    <scope>NUCLEOTIDE SEQUENCE</scope>
    <source>
        <strain evidence="4">Cupriavidus oxalaticus LMG 2235</strain>
    </source>
</reference>
<gene>
    <name evidence="4" type="ORF">CO2235_60071</name>
    <name evidence="2" type="ORF">D2917_16235</name>
    <name evidence="3" type="ORF">JTE92_15810</name>
</gene>